<dbReference type="InterPro" id="IPR011050">
    <property type="entry name" value="Pectin_lyase_fold/virulence"/>
</dbReference>
<sequence length="644" mass="67875">MTNLITLMGDYGYDPYKISEISSTVIDATDASWIVANIGDDLNRYPFSVRDSYDVTIIGGTIDGTVPLDLDWEDAYVNSAAVYVRNVANVVISDWTISQTWDAIRVRSVNDDSFAIDHVWISDVRDDAVENDDGLSGTISNSLFDGVFVGVSLADGSTPDQTDNVVTLDNVLIRMESFQYKGELTHQSIFKVVDGISPALSIKDCVLAIEDVNHHGQGRLAVAWDSVVSSSGNYFLNLSDDPLPDDYPLPPAGFTILQGQAARDYWNNARTDWIAENSGDSLTGTSGADSIDGQDGSDTILGGDGNDTLNGQSGHDSLLGEAGHDRLIGVDGDDILVGGDGFDTIYGGNGNDTVDGGHGRDQVFLNQGNDLYQDNGQGGDLGRDTVFGGYGDDTIQGGNGDDEFRGQGGNDLIFGRKGNDLIRGDDGFDTIHSGTGNDTVNGGNGRDRVFLKEGDDLYQDNGQGGDLGRDTVFAGTGDDTIQGGAGDDLFTGDTGNDVIYARLGNDSVYGGNNFDFIDAGEGNDLVYGGNGQDTIRLGAGDDVYVDTAQTGNLGRDTITGGTGADVFVFLDVMSSDTITDFETGTDVLQLEQGLWNGGLTAAQVVSTYASVTADGVLFDFDAGQSILLSGLGSTDGLDSDLLLI</sequence>
<proteinExistence type="predicted"/>
<dbReference type="SUPFAM" id="SSF51126">
    <property type="entry name" value="Pectin lyase-like"/>
    <property type="match status" value="1"/>
</dbReference>
<dbReference type="Gene3D" id="2.150.10.10">
    <property type="entry name" value="Serralysin-like metalloprotease, C-terminal"/>
    <property type="match status" value="4"/>
</dbReference>
<evidence type="ECO:0000313" key="5">
    <source>
        <dbReference type="Proteomes" id="UP001195941"/>
    </source>
</evidence>
<feature type="region of interest" description="Disordered" evidence="3">
    <location>
        <begin position="277"/>
        <end position="320"/>
    </location>
</feature>
<dbReference type="SUPFAM" id="SSF51120">
    <property type="entry name" value="beta-Roll"/>
    <property type="match status" value="2"/>
</dbReference>
<dbReference type="InterPro" id="IPR011049">
    <property type="entry name" value="Serralysin-like_metalloprot_C"/>
</dbReference>
<accession>A0ABS5HL29</accession>
<evidence type="ECO:0000256" key="1">
    <source>
        <dbReference type="ARBA" id="ARBA00004613"/>
    </source>
</evidence>
<keyword evidence="2" id="KW-0964">Secreted</keyword>
<feature type="compositionally biased region" description="Polar residues" evidence="3">
    <location>
        <begin position="278"/>
        <end position="288"/>
    </location>
</feature>
<keyword evidence="5" id="KW-1185">Reference proteome</keyword>
<comment type="subcellular location">
    <subcellularLocation>
        <location evidence="1">Secreted</location>
    </subcellularLocation>
</comment>
<gene>
    <name evidence="4" type="ORF">IT775_00905</name>
</gene>
<evidence type="ECO:0000313" key="4">
    <source>
        <dbReference type="EMBL" id="MBR9649681.1"/>
    </source>
</evidence>
<dbReference type="Pfam" id="PF00353">
    <property type="entry name" value="HemolysinCabind"/>
    <property type="match status" value="7"/>
</dbReference>
<dbReference type="PRINTS" id="PR00313">
    <property type="entry name" value="CABNDNGRPT"/>
</dbReference>
<dbReference type="EMBL" id="JADMKU010000001">
    <property type="protein sequence ID" value="MBR9649681.1"/>
    <property type="molecule type" value="Genomic_DNA"/>
</dbReference>
<evidence type="ECO:0000256" key="2">
    <source>
        <dbReference type="ARBA" id="ARBA00022525"/>
    </source>
</evidence>
<reference evidence="4 5" key="1">
    <citation type="journal article" date="2021" name="Arch. Microbiol.">
        <title>Thalassobius aquimarinus sp. nov., isolated from the Sea of Japan seashore.</title>
        <authorList>
            <person name="Kurilenko V.V."/>
            <person name="Romanenko L.A."/>
            <person name="Chernysheva N.Y."/>
            <person name="Velansky P.V."/>
            <person name="Tekutyeva L.A."/>
            <person name="Isaeva M.P."/>
            <person name="Mikhailov V.V."/>
        </authorList>
    </citation>
    <scope>NUCLEOTIDE SEQUENCE [LARGE SCALE GENOMIC DNA]</scope>
    <source>
        <strain evidence="4 5">KMM 8518</strain>
    </source>
</reference>
<dbReference type="Proteomes" id="UP001195941">
    <property type="component" value="Unassembled WGS sequence"/>
</dbReference>
<dbReference type="InterPro" id="IPR018511">
    <property type="entry name" value="Hemolysin-typ_Ca-bd_CS"/>
</dbReference>
<comment type="caution">
    <text evidence="4">The sequence shown here is derived from an EMBL/GenBank/DDBJ whole genome shotgun (WGS) entry which is preliminary data.</text>
</comment>
<evidence type="ECO:0008006" key="6">
    <source>
        <dbReference type="Google" id="ProtNLM"/>
    </source>
</evidence>
<protein>
    <recommendedName>
        <fullName evidence="6">Bifunctional hemolysin/adenylate cyclase</fullName>
    </recommendedName>
</protein>
<dbReference type="InterPro" id="IPR001343">
    <property type="entry name" value="Hemolysn_Ca-bd"/>
</dbReference>
<dbReference type="RefSeq" id="WP_212699183.1">
    <property type="nucleotide sequence ID" value="NZ_JADMKU010000001.1"/>
</dbReference>
<dbReference type="InterPro" id="IPR050557">
    <property type="entry name" value="RTX_toxin/Mannuronan_C5-epim"/>
</dbReference>
<evidence type="ECO:0000256" key="3">
    <source>
        <dbReference type="SAM" id="MobiDB-lite"/>
    </source>
</evidence>
<organism evidence="4 5">
    <name type="scientific">Thalassovita aquimarina</name>
    <dbReference type="NCBI Taxonomy" id="2785917"/>
    <lineage>
        <taxon>Bacteria</taxon>
        <taxon>Pseudomonadati</taxon>
        <taxon>Pseudomonadota</taxon>
        <taxon>Alphaproteobacteria</taxon>
        <taxon>Rhodobacterales</taxon>
        <taxon>Roseobacteraceae</taxon>
        <taxon>Thalassovita</taxon>
    </lineage>
</organism>
<dbReference type="PROSITE" id="PS00330">
    <property type="entry name" value="HEMOLYSIN_CALCIUM"/>
    <property type="match status" value="2"/>
</dbReference>
<dbReference type="PANTHER" id="PTHR38340">
    <property type="entry name" value="S-LAYER PROTEIN"/>
    <property type="match status" value="1"/>
</dbReference>
<dbReference type="PANTHER" id="PTHR38340:SF1">
    <property type="entry name" value="S-LAYER PROTEIN"/>
    <property type="match status" value="1"/>
</dbReference>
<name>A0ABS5HL29_9RHOB</name>